<accession>N9VHG0</accession>
<sequence>MGGCSMLGSVNTEPTPAVMAQRQADSLHQLQLRMQYSNWLLGSHPQQREQERRRLRGQGSLANRLNLAMVNSHPDEPLARRNEALATMERLLPETGLDEQAYLRTWLLLSRSRPEEAGQEAEVARLKSRVRALEEKIAKLSAIDEQINSRKQGKG</sequence>
<proteinExistence type="predicted"/>
<dbReference type="EMBL" id="APVG01000053">
    <property type="protein sequence ID" value="ENY70831.1"/>
    <property type="molecule type" value="Genomic_DNA"/>
</dbReference>
<gene>
    <name evidence="2" type="ORF">G114_16295</name>
</gene>
<feature type="coiled-coil region" evidence="1">
    <location>
        <begin position="116"/>
        <end position="143"/>
    </location>
</feature>
<keyword evidence="3" id="KW-1185">Reference proteome</keyword>
<dbReference type="Proteomes" id="UP000023775">
    <property type="component" value="Unassembled WGS sequence"/>
</dbReference>
<name>N9VHG0_9GAMM</name>
<keyword evidence="1" id="KW-0175">Coiled coil</keyword>
<evidence type="ECO:0000313" key="3">
    <source>
        <dbReference type="Proteomes" id="UP000023775"/>
    </source>
</evidence>
<comment type="caution">
    <text evidence="2">The sequence shown here is derived from an EMBL/GenBank/DDBJ whole genome shotgun (WGS) entry which is preliminary data.</text>
</comment>
<dbReference type="PATRIC" id="fig|1268237.3.peg.3204"/>
<reference evidence="2 3" key="1">
    <citation type="journal article" date="2013" name="Genome Announc.">
        <title>Draft Genome Sequence of the Aeromonas diversa Type Strain.</title>
        <authorList>
            <person name="Farfan M."/>
            <person name="Spataro N."/>
            <person name="Sanglas A."/>
            <person name="Albarral V."/>
            <person name="Loren J.G."/>
            <person name="Bosch E."/>
            <person name="Fuste M.C."/>
        </authorList>
    </citation>
    <scope>NUCLEOTIDE SEQUENCE [LARGE SCALE GENOMIC DNA]</scope>
    <source>
        <strain evidence="2 3">2478-85</strain>
    </source>
</reference>
<organism evidence="2 3">
    <name type="scientific">Aeromonas diversa CDC 2478-85</name>
    <dbReference type="NCBI Taxonomy" id="1268237"/>
    <lineage>
        <taxon>Bacteria</taxon>
        <taxon>Pseudomonadati</taxon>
        <taxon>Pseudomonadota</taxon>
        <taxon>Gammaproteobacteria</taxon>
        <taxon>Aeromonadales</taxon>
        <taxon>Aeromonadaceae</taxon>
        <taxon>Aeromonas</taxon>
    </lineage>
</organism>
<dbReference type="AlphaFoldDB" id="N9VHG0"/>
<evidence type="ECO:0000256" key="1">
    <source>
        <dbReference type="SAM" id="Coils"/>
    </source>
</evidence>
<protein>
    <submittedName>
        <fullName evidence="2">Uncharacterized protein</fullName>
    </submittedName>
</protein>
<evidence type="ECO:0000313" key="2">
    <source>
        <dbReference type="EMBL" id="ENY70831.1"/>
    </source>
</evidence>